<dbReference type="PIRSF" id="PIRSF005087">
    <property type="entry name" value="NrdI"/>
    <property type="match status" value="1"/>
</dbReference>
<dbReference type="AlphaFoldDB" id="A0A0R1GRS0"/>
<dbReference type="Gene3D" id="3.40.50.360">
    <property type="match status" value="1"/>
</dbReference>
<dbReference type="InterPro" id="IPR029039">
    <property type="entry name" value="Flavoprotein-like_sf"/>
</dbReference>
<accession>A0A0R1GRS0</accession>
<dbReference type="SUPFAM" id="SSF52218">
    <property type="entry name" value="Flavoproteins"/>
    <property type="match status" value="1"/>
</dbReference>
<dbReference type="PATRIC" id="fig|1423726.3.peg.3060"/>
<dbReference type="Pfam" id="PF07972">
    <property type="entry name" value="Flavodoxin_NdrI"/>
    <property type="match status" value="1"/>
</dbReference>
<dbReference type="PANTHER" id="PTHR37297:SF1">
    <property type="entry name" value="PROTEIN NRDI"/>
    <property type="match status" value="1"/>
</dbReference>
<name>A0A0R1GRS0_9LACO</name>
<sequence length="153" mass="17164">MTKRINVLYISLTGNTKHFMGRLADYFATQAIVLKAINVKENPEPTTLTDPFVAFLPTFLKGGNGVDNGYTEILTNKLGTYLDFAQNYQHCYGIIGSGNRNFNKQFALTAKQYAERFGFPYLTDFELRGTKSDVPRIANIILKQCTAFTAQEA</sequence>
<reference evidence="1 2" key="1">
    <citation type="journal article" date="2015" name="Genome Announc.">
        <title>Expanding the biotechnology potential of lactobacilli through comparative genomics of 213 strains and associated genera.</title>
        <authorList>
            <person name="Sun Z."/>
            <person name="Harris H.M."/>
            <person name="McCann A."/>
            <person name="Guo C."/>
            <person name="Argimon S."/>
            <person name="Zhang W."/>
            <person name="Yang X."/>
            <person name="Jeffery I.B."/>
            <person name="Cooney J.C."/>
            <person name="Kagawa T.F."/>
            <person name="Liu W."/>
            <person name="Song Y."/>
            <person name="Salvetti E."/>
            <person name="Wrobel A."/>
            <person name="Rasinkangas P."/>
            <person name="Parkhill J."/>
            <person name="Rea M.C."/>
            <person name="O'Sullivan O."/>
            <person name="Ritari J."/>
            <person name="Douillard F.P."/>
            <person name="Paul Ross R."/>
            <person name="Yang R."/>
            <person name="Briner A.E."/>
            <person name="Felis G.E."/>
            <person name="de Vos W.M."/>
            <person name="Barrangou R."/>
            <person name="Klaenhammer T.R."/>
            <person name="Caufield P.W."/>
            <person name="Cui Y."/>
            <person name="Zhang H."/>
            <person name="O'Toole P.W."/>
        </authorList>
    </citation>
    <scope>NUCLEOTIDE SEQUENCE [LARGE SCALE GENOMIC DNA]</scope>
    <source>
        <strain evidence="1 2">DSM 20003</strain>
    </source>
</reference>
<dbReference type="PANTHER" id="PTHR37297">
    <property type="entry name" value="PROTEIN NRDI"/>
    <property type="match status" value="1"/>
</dbReference>
<keyword evidence="2" id="KW-1185">Reference proteome</keyword>
<evidence type="ECO:0000313" key="2">
    <source>
        <dbReference type="Proteomes" id="UP000051461"/>
    </source>
</evidence>
<dbReference type="Proteomes" id="UP000051461">
    <property type="component" value="Unassembled WGS sequence"/>
</dbReference>
<proteinExistence type="predicted"/>
<evidence type="ECO:0000313" key="1">
    <source>
        <dbReference type="EMBL" id="KRK36717.1"/>
    </source>
</evidence>
<dbReference type="GO" id="GO:0010181">
    <property type="term" value="F:FMN binding"/>
    <property type="evidence" value="ECO:0007669"/>
    <property type="project" value="InterPro"/>
</dbReference>
<gene>
    <name evidence="1" type="ORF">FC07_GL002948</name>
</gene>
<dbReference type="InterPro" id="IPR004465">
    <property type="entry name" value="RNR_NrdI"/>
</dbReference>
<dbReference type="EMBL" id="AZDA01000058">
    <property type="protein sequence ID" value="KRK36717.1"/>
    <property type="molecule type" value="Genomic_DNA"/>
</dbReference>
<comment type="caution">
    <text evidence="1">The sequence shown here is derived from an EMBL/GenBank/DDBJ whole genome shotgun (WGS) entry which is preliminary data.</text>
</comment>
<dbReference type="OrthoDB" id="350535at2"/>
<protein>
    <submittedName>
        <fullName evidence="1">Ribonucleotide reductase</fullName>
    </submittedName>
</protein>
<dbReference type="NCBIfam" id="NF002714">
    <property type="entry name" value="PRK02551.1"/>
    <property type="match status" value="1"/>
</dbReference>
<organism evidence="1 2">
    <name type="scientific">Loigolactobacillus bifermentans DSM 20003</name>
    <dbReference type="NCBI Taxonomy" id="1423726"/>
    <lineage>
        <taxon>Bacteria</taxon>
        <taxon>Bacillati</taxon>
        <taxon>Bacillota</taxon>
        <taxon>Bacilli</taxon>
        <taxon>Lactobacillales</taxon>
        <taxon>Lactobacillaceae</taxon>
        <taxon>Loigolactobacillus</taxon>
    </lineage>
</organism>
<dbReference type="RefSeq" id="WP_057904586.1">
    <property type="nucleotide sequence ID" value="NZ_AZDA01000058.1"/>
</dbReference>
<dbReference type="STRING" id="1423726.FC07_GL002948"/>